<keyword evidence="2" id="KW-0732">Signal</keyword>
<feature type="signal peptide" evidence="2">
    <location>
        <begin position="1"/>
        <end position="24"/>
    </location>
</feature>
<accession>A0A5C6A6T2</accession>
<dbReference type="RefSeq" id="WP_146446458.1">
    <property type="nucleotide sequence ID" value="NZ_SJPR01000007.1"/>
</dbReference>
<evidence type="ECO:0000256" key="1">
    <source>
        <dbReference type="SAM" id="MobiDB-lite"/>
    </source>
</evidence>
<dbReference type="EMBL" id="SJPR01000007">
    <property type="protein sequence ID" value="TWT94053.1"/>
    <property type="molecule type" value="Genomic_DNA"/>
</dbReference>
<comment type="caution">
    <text evidence="3">The sequence shown here is derived from an EMBL/GenBank/DDBJ whole genome shotgun (WGS) entry which is preliminary data.</text>
</comment>
<dbReference type="OrthoDB" id="9182486at2"/>
<protein>
    <recommendedName>
        <fullName evidence="5">Tetratricopeptide repeat protein</fullName>
    </recommendedName>
</protein>
<gene>
    <name evidence="3" type="ORF">Pla108_37650</name>
</gene>
<dbReference type="InterPro" id="IPR011990">
    <property type="entry name" value="TPR-like_helical_dom_sf"/>
</dbReference>
<evidence type="ECO:0000256" key="2">
    <source>
        <dbReference type="SAM" id="SignalP"/>
    </source>
</evidence>
<evidence type="ECO:0008006" key="5">
    <source>
        <dbReference type="Google" id="ProtNLM"/>
    </source>
</evidence>
<evidence type="ECO:0000313" key="3">
    <source>
        <dbReference type="EMBL" id="TWT94053.1"/>
    </source>
</evidence>
<keyword evidence="4" id="KW-1185">Reference proteome</keyword>
<sequence precursor="true">MRSLAALLLSALAVVALCPGRSSANPMAPETPAAPTSKTPASDTESSHETAEADVLRVFSAEDDGHRFVAYLVSWKGREVVVSDPISRSDYAVGDSIRFLVHKGRLRAREGQPRIAPLGFLLTPAMPEMADRQPSTDEEKRGMRVARGDLDAATNPRERFYALGAAAMRAMDQGSIDEARQLAVELEKMTPLYQRDWNYGNAIQDANQVLGRIALADGNVEEAKGRLLASAESKGSPQMNSFGPNMKLAKELLEQGEKETVLEYFQRCRKFWAMGGEKLSEWTDQVERGETPEFGANLDY</sequence>
<feature type="chain" id="PRO_5023026283" description="Tetratricopeptide repeat protein" evidence="2">
    <location>
        <begin position="25"/>
        <end position="300"/>
    </location>
</feature>
<dbReference type="Gene3D" id="1.25.40.10">
    <property type="entry name" value="Tetratricopeptide repeat domain"/>
    <property type="match status" value="1"/>
</dbReference>
<name>A0A5C6A6T2_9BACT</name>
<feature type="region of interest" description="Disordered" evidence="1">
    <location>
        <begin position="23"/>
        <end position="51"/>
    </location>
</feature>
<reference evidence="3 4" key="1">
    <citation type="submission" date="2019-02" db="EMBL/GenBank/DDBJ databases">
        <title>Deep-cultivation of Planctomycetes and their phenomic and genomic characterization uncovers novel biology.</title>
        <authorList>
            <person name="Wiegand S."/>
            <person name="Jogler M."/>
            <person name="Boedeker C."/>
            <person name="Pinto D."/>
            <person name="Vollmers J."/>
            <person name="Rivas-Marin E."/>
            <person name="Kohn T."/>
            <person name="Peeters S.H."/>
            <person name="Heuer A."/>
            <person name="Rast P."/>
            <person name="Oberbeckmann S."/>
            <person name="Bunk B."/>
            <person name="Jeske O."/>
            <person name="Meyerdierks A."/>
            <person name="Storesund J.E."/>
            <person name="Kallscheuer N."/>
            <person name="Luecker S."/>
            <person name="Lage O.M."/>
            <person name="Pohl T."/>
            <person name="Merkel B.J."/>
            <person name="Hornburger P."/>
            <person name="Mueller R.-W."/>
            <person name="Bruemmer F."/>
            <person name="Labrenz M."/>
            <person name="Spormann A.M."/>
            <person name="Op Den Camp H."/>
            <person name="Overmann J."/>
            <person name="Amann R."/>
            <person name="Jetten M.S.M."/>
            <person name="Mascher T."/>
            <person name="Medema M.H."/>
            <person name="Devos D.P."/>
            <person name="Kaster A.-K."/>
            <person name="Ovreas L."/>
            <person name="Rohde M."/>
            <person name="Galperin M.Y."/>
            <person name="Jogler C."/>
        </authorList>
    </citation>
    <scope>NUCLEOTIDE SEQUENCE [LARGE SCALE GENOMIC DNA]</scope>
    <source>
        <strain evidence="3 4">Pla108</strain>
    </source>
</reference>
<dbReference type="AlphaFoldDB" id="A0A5C6A6T2"/>
<proteinExistence type="predicted"/>
<organism evidence="3 4">
    <name type="scientific">Botrimarina colliarenosi</name>
    <dbReference type="NCBI Taxonomy" id="2528001"/>
    <lineage>
        <taxon>Bacteria</taxon>
        <taxon>Pseudomonadati</taxon>
        <taxon>Planctomycetota</taxon>
        <taxon>Planctomycetia</taxon>
        <taxon>Pirellulales</taxon>
        <taxon>Lacipirellulaceae</taxon>
        <taxon>Botrimarina</taxon>
    </lineage>
</organism>
<evidence type="ECO:0000313" key="4">
    <source>
        <dbReference type="Proteomes" id="UP000317421"/>
    </source>
</evidence>
<dbReference type="Proteomes" id="UP000317421">
    <property type="component" value="Unassembled WGS sequence"/>
</dbReference>
<feature type="compositionally biased region" description="Polar residues" evidence="1">
    <location>
        <begin position="34"/>
        <end position="44"/>
    </location>
</feature>